<evidence type="ECO:0000313" key="5">
    <source>
        <dbReference type="Proteomes" id="UP000184267"/>
    </source>
</evidence>
<dbReference type="PANTHER" id="PTHR19134">
    <property type="entry name" value="RECEPTOR-TYPE TYROSINE-PROTEIN PHOSPHATASE"/>
    <property type="match status" value="1"/>
</dbReference>
<keyword evidence="5" id="KW-1185">Reference proteome</keyword>
<dbReference type="Pfam" id="PF00102">
    <property type="entry name" value="Y_phosphatase"/>
    <property type="match status" value="1"/>
</dbReference>
<dbReference type="PANTHER" id="PTHR19134:SF449">
    <property type="entry name" value="TYROSINE-PROTEIN PHOSPHATASE 1"/>
    <property type="match status" value="1"/>
</dbReference>
<keyword evidence="4" id="KW-0675">Receptor</keyword>
<protein>
    <submittedName>
        <fullName evidence="4">Receptor-type tyrosine-protein phosphatase S</fullName>
    </submittedName>
</protein>
<dbReference type="SMART" id="SM00404">
    <property type="entry name" value="PTPc_motif"/>
    <property type="match status" value="1"/>
</dbReference>
<dbReference type="OMA" id="GHKWWIA"/>
<dbReference type="PROSITE" id="PS50055">
    <property type="entry name" value="TYR_PHOSPHATASE_PTP"/>
    <property type="match status" value="1"/>
</dbReference>
<dbReference type="EMBL" id="MNAD01000899">
    <property type="protein sequence ID" value="OJT09585.1"/>
    <property type="molecule type" value="Genomic_DNA"/>
</dbReference>
<dbReference type="InterPro" id="IPR050348">
    <property type="entry name" value="Protein-Tyr_Phosphatase"/>
</dbReference>
<evidence type="ECO:0000256" key="1">
    <source>
        <dbReference type="ARBA" id="ARBA00009649"/>
    </source>
</evidence>
<dbReference type="Proteomes" id="UP000184267">
    <property type="component" value="Unassembled WGS sequence"/>
</dbReference>
<evidence type="ECO:0000259" key="2">
    <source>
        <dbReference type="PROSITE" id="PS50055"/>
    </source>
</evidence>
<evidence type="ECO:0000259" key="3">
    <source>
        <dbReference type="PROSITE" id="PS50056"/>
    </source>
</evidence>
<feature type="domain" description="Tyrosine specific protein phosphatases" evidence="3">
    <location>
        <begin position="276"/>
        <end position="383"/>
    </location>
</feature>
<dbReference type="AlphaFoldDB" id="A0A1M2VPR2"/>
<dbReference type="OrthoDB" id="10253954at2759"/>
<dbReference type="PRINTS" id="PR00700">
    <property type="entry name" value="PRTYPHPHTASE"/>
</dbReference>
<dbReference type="SMART" id="SM00194">
    <property type="entry name" value="PTPc"/>
    <property type="match status" value="1"/>
</dbReference>
<accession>A0A1M2VPR2</accession>
<sequence>MADTMIQGLPTWLAQAHNAAHITVVLRTLQKREHARLVACTVARHQAHPSKRHRLSHLPSTLATKAEHVTYYSATVGSDPDNQPDNRYSDIFPYDRTRVVVCPGEPSHDCSSSCTSGRYLNANWVRELAGGKWWIATQAPLPHTAHTFLSVIMEGVSPPPGTCFSNLRSLNRVRTVVQLTRNLESGMRKAHVYFPPLDGQSWVIEPPSGSADPPFQVTLVRSQSIEEADCVKSVVSLRPLSKDRTPEGEPIVFQHLLYTAWPDHGVPAREAREGLLRFTRLVDEANRDLSLHLGISDLDPNPPIMVNCSAGVGRTGAFIAISSLLRHYRFLAPGDQTGEPIPPLPPSPLGPLPEELQDDLVAQEIDSLREQRPGMVQRDDQVGLVYEVLVAAFVSASGANGVPVGDA</sequence>
<dbReference type="InterPro" id="IPR000242">
    <property type="entry name" value="PTP_cat"/>
</dbReference>
<dbReference type="CDD" id="cd00047">
    <property type="entry name" value="PTPc"/>
    <property type="match status" value="1"/>
</dbReference>
<proteinExistence type="inferred from homology"/>
<comment type="caution">
    <text evidence="4">The sequence shown here is derived from an EMBL/GenBank/DDBJ whole genome shotgun (WGS) entry which is preliminary data.</text>
</comment>
<organism evidence="4 5">
    <name type="scientific">Trametes pubescens</name>
    <name type="common">White-rot fungus</name>
    <dbReference type="NCBI Taxonomy" id="154538"/>
    <lineage>
        <taxon>Eukaryota</taxon>
        <taxon>Fungi</taxon>
        <taxon>Dikarya</taxon>
        <taxon>Basidiomycota</taxon>
        <taxon>Agaricomycotina</taxon>
        <taxon>Agaricomycetes</taxon>
        <taxon>Polyporales</taxon>
        <taxon>Polyporaceae</taxon>
        <taxon>Trametes</taxon>
    </lineage>
</organism>
<comment type="similarity">
    <text evidence="1">Belongs to the protein-tyrosine phosphatase family. Non-receptor class subfamily.</text>
</comment>
<reference evidence="4 5" key="1">
    <citation type="submission" date="2016-10" db="EMBL/GenBank/DDBJ databases">
        <title>Genome sequence of the basidiomycete white-rot fungus Trametes pubescens.</title>
        <authorList>
            <person name="Makela M.R."/>
            <person name="Granchi Z."/>
            <person name="Peng M."/>
            <person name="De Vries R.P."/>
            <person name="Grigoriev I."/>
            <person name="Riley R."/>
            <person name="Hilden K."/>
        </authorList>
    </citation>
    <scope>NUCLEOTIDE SEQUENCE [LARGE SCALE GENOMIC DNA]</scope>
    <source>
        <strain evidence="4 5">FBCC735</strain>
    </source>
</reference>
<dbReference type="InterPro" id="IPR003595">
    <property type="entry name" value="Tyr_Pase_cat"/>
</dbReference>
<dbReference type="Gene3D" id="3.90.190.10">
    <property type="entry name" value="Protein tyrosine phosphatase superfamily"/>
    <property type="match status" value="1"/>
</dbReference>
<gene>
    <name evidence="4" type="ORF">TRAPUB_13962</name>
</gene>
<dbReference type="InterPro" id="IPR029021">
    <property type="entry name" value="Prot-tyrosine_phosphatase-like"/>
</dbReference>
<dbReference type="PROSITE" id="PS50056">
    <property type="entry name" value="TYR_PHOSPHATASE_2"/>
    <property type="match status" value="1"/>
</dbReference>
<feature type="domain" description="Tyrosine-protein phosphatase" evidence="2">
    <location>
        <begin position="80"/>
        <end position="392"/>
    </location>
</feature>
<dbReference type="STRING" id="154538.A0A1M2VPR2"/>
<dbReference type="SUPFAM" id="SSF52799">
    <property type="entry name" value="(Phosphotyrosine protein) phosphatases II"/>
    <property type="match status" value="1"/>
</dbReference>
<evidence type="ECO:0000313" key="4">
    <source>
        <dbReference type="EMBL" id="OJT09585.1"/>
    </source>
</evidence>
<dbReference type="InterPro" id="IPR000387">
    <property type="entry name" value="Tyr_Pase_dom"/>
</dbReference>
<name>A0A1M2VPR2_TRAPU</name>
<dbReference type="GO" id="GO:0004725">
    <property type="term" value="F:protein tyrosine phosphatase activity"/>
    <property type="evidence" value="ECO:0007669"/>
    <property type="project" value="InterPro"/>
</dbReference>